<dbReference type="SUPFAM" id="SSF51735">
    <property type="entry name" value="NAD(P)-binding Rossmann-fold domains"/>
    <property type="match status" value="1"/>
</dbReference>
<evidence type="ECO:0000313" key="4">
    <source>
        <dbReference type="EMBL" id="MFC4913958.1"/>
    </source>
</evidence>
<reference evidence="5" key="1">
    <citation type="journal article" date="2019" name="Int. J. Syst. Evol. Microbiol.">
        <title>The Global Catalogue of Microorganisms (GCM) 10K type strain sequencing project: providing services to taxonomists for standard genome sequencing and annotation.</title>
        <authorList>
            <consortium name="The Broad Institute Genomics Platform"/>
            <consortium name="The Broad Institute Genome Sequencing Center for Infectious Disease"/>
            <person name="Wu L."/>
            <person name="Ma J."/>
        </authorList>
    </citation>
    <scope>NUCLEOTIDE SEQUENCE [LARGE SCALE GENOMIC DNA]</scope>
    <source>
        <strain evidence="5">KLKA75</strain>
    </source>
</reference>
<name>A0ABV9UEF8_9ACTN</name>
<keyword evidence="3" id="KW-0560">Oxidoreductase</keyword>
<keyword evidence="2" id="KW-0521">NADP</keyword>
<dbReference type="Pfam" id="PF00106">
    <property type="entry name" value="adh_short"/>
    <property type="match status" value="1"/>
</dbReference>
<evidence type="ECO:0000313" key="5">
    <source>
        <dbReference type="Proteomes" id="UP001595872"/>
    </source>
</evidence>
<dbReference type="EMBL" id="JBHSIT010000022">
    <property type="protein sequence ID" value="MFC4913958.1"/>
    <property type="molecule type" value="Genomic_DNA"/>
</dbReference>
<dbReference type="PRINTS" id="PR00081">
    <property type="entry name" value="GDHRDH"/>
</dbReference>
<evidence type="ECO:0000256" key="1">
    <source>
        <dbReference type="ARBA" id="ARBA00006484"/>
    </source>
</evidence>
<dbReference type="Gene3D" id="3.40.50.720">
    <property type="entry name" value="NAD(P)-binding Rossmann-like Domain"/>
    <property type="match status" value="1"/>
</dbReference>
<accession>A0ABV9UEF8</accession>
<evidence type="ECO:0000256" key="2">
    <source>
        <dbReference type="ARBA" id="ARBA00022857"/>
    </source>
</evidence>
<protein>
    <submittedName>
        <fullName evidence="4">SDR family NAD(P)-dependent oxidoreductase</fullName>
    </submittedName>
</protein>
<comment type="caution">
    <text evidence="4">The sequence shown here is derived from an EMBL/GenBank/DDBJ whole genome shotgun (WGS) entry which is preliminary data.</text>
</comment>
<gene>
    <name evidence="4" type="ORF">ACFPCY_42195</name>
</gene>
<evidence type="ECO:0000256" key="3">
    <source>
        <dbReference type="ARBA" id="ARBA00023002"/>
    </source>
</evidence>
<organism evidence="4 5">
    <name type="scientific">Actinomadura gamaensis</name>
    <dbReference type="NCBI Taxonomy" id="1763541"/>
    <lineage>
        <taxon>Bacteria</taxon>
        <taxon>Bacillati</taxon>
        <taxon>Actinomycetota</taxon>
        <taxon>Actinomycetes</taxon>
        <taxon>Streptosporangiales</taxon>
        <taxon>Thermomonosporaceae</taxon>
        <taxon>Actinomadura</taxon>
    </lineage>
</organism>
<sequence length="281" mass="30313">MARIALVTGGNQGLGLALVRGLSREFGEDGVVYLGARDRGRGEAAVRGLEAEGLALRLELIDVSDGESVRACARRIADRHGGVDVVISNAAARISKDVPDERQVRAFVDTNNHGTHRMIEAFGPLLNDGARFVVVASAFGTLESLDPRLHALFDTDRMSLDDVADVMNRYVDAVEAGRAAAEGWPDWINVPSKVGQVASVRVTARQWAEEAARRDILINAACPGLVDTDASRPWFDDMSQAASPDQAAVDVLWLALLPAGTREPYGELVQYRKVLPFKASL</sequence>
<comment type="similarity">
    <text evidence="1">Belongs to the short-chain dehydrogenases/reductases (SDR) family.</text>
</comment>
<dbReference type="InterPro" id="IPR002347">
    <property type="entry name" value="SDR_fam"/>
</dbReference>
<proteinExistence type="inferred from homology"/>
<dbReference type="PANTHER" id="PTHR43963">
    <property type="entry name" value="CARBONYL REDUCTASE 1-RELATED"/>
    <property type="match status" value="1"/>
</dbReference>
<dbReference type="PANTHER" id="PTHR43963:SF6">
    <property type="entry name" value="CHAIN DEHYDROGENASE FAMILY PROTEIN, PUTATIVE (AFU_ORTHOLOGUE AFUA_3G15350)-RELATED"/>
    <property type="match status" value="1"/>
</dbReference>
<dbReference type="Proteomes" id="UP001595872">
    <property type="component" value="Unassembled WGS sequence"/>
</dbReference>
<keyword evidence="5" id="KW-1185">Reference proteome</keyword>
<dbReference type="InterPro" id="IPR036291">
    <property type="entry name" value="NAD(P)-bd_dom_sf"/>
</dbReference>
<dbReference type="RefSeq" id="WP_378265391.1">
    <property type="nucleotide sequence ID" value="NZ_JBHSIT010000022.1"/>
</dbReference>